<dbReference type="Gene3D" id="2.170.130.10">
    <property type="entry name" value="TonB-dependent receptor, plug domain"/>
    <property type="match status" value="1"/>
</dbReference>
<name>H1YHD6_9SPHI</name>
<evidence type="ECO:0000313" key="9">
    <source>
        <dbReference type="Proteomes" id="UP000002774"/>
    </source>
</evidence>
<comment type="similarity">
    <text evidence="4">Belongs to the TonB-dependent receptor family.</text>
</comment>
<evidence type="ECO:0000313" key="8">
    <source>
        <dbReference type="EMBL" id="EHQ25470.1"/>
    </source>
</evidence>
<dbReference type="PANTHER" id="PTHR40980">
    <property type="entry name" value="PLUG DOMAIN-CONTAINING PROTEIN"/>
    <property type="match status" value="1"/>
</dbReference>
<evidence type="ECO:0000256" key="3">
    <source>
        <dbReference type="ARBA" id="ARBA00023237"/>
    </source>
</evidence>
<dbReference type="RefSeq" id="WP_008505231.1">
    <property type="nucleotide sequence ID" value="NZ_CM001403.1"/>
</dbReference>
<dbReference type="STRING" id="714943.Mucpa_1308"/>
<feature type="signal peptide" evidence="5">
    <location>
        <begin position="1"/>
        <end position="23"/>
    </location>
</feature>
<sequence length="1102" mass="123044">MKQNITYLVCFLLTIFITQPAFAQVQDKKITLPNAPVTGLKIVTAIKTQTGLRFNYAEALDTKLAVTVKTEGSQITVKTALELIKTTCGLDYEIDNEYVTLSQPAPKSPNASAGGGPGTLKGRIVEFETSQPLPGASVYIVELQKGMVSNNEGYYRFNNTPEGKYTLKVTYISYKTETIQVEVKTGKEENYDVKMQGSNSLQEVVVNSIRKSRAPVAHSTERQILTEIKYAQSVVSGISSEQISKTVDRNAAEVVRRISGITTVDDKFIVVRGLNQRYNLTYLNDNVAPSTEVNSRAFALDLIPSRIIDKILIYKSPQPENQGDATGGVVKIYTKDAKKVKHFDIEWQTGIRTNTSFNSNFLTYQGGKTDFWGFDDGTRKLPASVPGYNSLALASLTPSQYAKTFSPILNYGKKTALPNLQLTANYYNSFKVFGKSLSTLSSLSYKNEAQITDLTRSQLYQGRYASGDKNSNESRNIALIQLNLLQNFTLSLRDSSSISFKNFILQQGQTNTIDRVSSSAAQGSLTQSKDKDIILSYNQRLLYAGNLGGSHFYEKGKQHLQWNLGYTYSKQESPDQRVVRLTGNTSVSSVGDSSLSWRARGLSFGDDNGNPVALKLGIISRTWTRSSEGVYNASIDYTNQLKPWLSLKLGAYQQWKMRQLYRRVYTVHEGDVTTDKWYTYVPGTDHYVNPTLVRFHEQDLGNVWSPAYLRDDYSGLRVNDNTSGSDSYIGTEQNNSGYAALSIKPFGNMLDIYGGVRYEYNRQKIGAAIPKENNLQINVPILVDNPTRSWLPSLNISLRPDEKWVVRAAYGKTVNRTEFREVSPFEEQDYENNTILNGNPKLKSAKVENYDTRIEFYPKNNKGESFSVGAFYKKIQNPIERINTSDRTTPEIIPTISYQNAASGTIKGFEFEFRKSLDFIPLNAFRNFSIIANAALIKSETVNDTLVSASLAVADTGGRRPLQGQSPYVINAGLYYENAGLGTKVSLIYNVSGPNIYAASRGYAYSNLLDGPRYRGSLIELPRHLIDISVTQRLLKSLQLKIGVQNLLDQSVKMAEDINFTNKYEPLKHIAGQPPAKSIEGDNITSSYKPGRYFTFTFSYSL</sequence>
<dbReference type="InterPro" id="IPR036942">
    <property type="entry name" value="Beta-barrel_TonB_sf"/>
</dbReference>
<accession>H1YHD6</accession>
<dbReference type="GO" id="GO:0009279">
    <property type="term" value="C:cell outer membrane"/>
    <property type="evidence" value="ECO:0007669"/>
    <property type="project" value="UniProtKB-SubCell"/>
</dbReference>
<dbReference type="InterPro" id="IPR008969">
    <property type="entry name" value="CarboxyPept-like_regulatory"/>
</dbReference>
<keyword evidence="5" id="KW-0732">Signal</keyword>
<dbReference type="AlphaFoldDB" id="H1YHD6"/>
<evidence type="ECO:0000259" key="7">
    <source>
        <dbReference type="Pfam" id="PF07715"/>
    </source>
</evidence>
<dbReference type="HOGENOM" id="CLU_006935_0_0_10"/>
<keyword evidence="8" id="KW-0675">Receptor</keyword>
<proteinExistence type="inferred from homology"/>
<gene>
    <name evidence="8" type="ORF">Mucpa_1308</name>
</gene>
<keyword evidence="2 4" id="KW-0472">Membrane</keyword>
<dbReference type="InterPro" id="IPR000531">
    <property type="entry name" value="Beta-barrel_TonB"/>
</dbReference>
<evidence type="ECO:0000259" key="6">
    <source>
        <dbReference type="Pfam" id="PF00593"/>
    </source>
</evidence>
<dbReference type="PANTHER" id="PTHR40980:SF4">
    <property type="entry name" value="TONB-DEPENDENT RECEPTOR-LIKE BETA-BARREL DOMAIN-CONTAINING PROTEIN"/>
    <property type="match status" value="1"/>
</dbReference>
<dbReference type="Proteomes" id="UP000002774">
    <property type="component" value="Chromosome"/>
</dbReference>
<feature type="domain" description="TonB-dependent receptor plug" evidence="7">
    <location>
        <begin position="232"/>
        <end position="329"/>
    </location>
</feature>
<keyword evidence="9" id="KW-1185">Reference proteome</keyword>
<organism evidence="8 9">
    <name type="scientific">Mucilaginibacter paludis DSM 18603</name>
    <dbReference type="NCBI Taxonomy" id="714943"/>
    <lineage>
        <taxon>Bacteria</taxon>
        <taxon>Pseudomonadati</taxon>
        <taxon>Bacteroidota</taxon>
        <taxon>Sphingobacteriia</taxon>
        <taxon>Sphingobacteriales</taxon>
        <taxon>Sphingobacteriaceae</taxon>
        <taxon>Mucilaginibacter</taxon>
    </lineage>
</organism>
<dbReference type="Pfam" id="PF00593">
    <property type="entry name" value="TonB_dep_Rec_b-barrel"/>
    <property type="match status" value="1"/>
</dbReference>
<evidence type="ECO:0000256" key="1">
    <source>
        <dbReference type="ARBA" id="ARBA00004442"/>
    </source>
</evidence>
<dbReference type="InterPro" id="IPR012910">
    <property type="entry name" value="Plug_dom"/>
</dbReference>
<dbReference type="Gene3D" id="2.40.170.20">
    <property type="entry name" value="TonB-dependent receptor, beta-barrel domain"/>
    <property type="match status" value="1"/>
</dbReference>
<evidence type="ECO:0000256" key="4">
    <source>
        <dbReference type="RuleBase" id="RU003357"/>
    </source>
</evidence>
<dbReference type="EMBL" id="CM001403">
    <property type="protein sequence ID" value="EHQ25470.1"/>
    <property type="molecule type" value="Genomic_DNA"/>
</dbReference>
<dbReference type="eggNOG" id="COG4771">
    <property type="taxonomic scope" value="Bacteria"/>
</dbReference>
<dbReference type="Pfam" id="PF13715">
    <property type="entry name" value="CarbopepD_reg_2"/>
    <property type="match status" value="1"/>
</dbReference>
<dbReference type="OrthoDB" id="9768470at2"/>
<protein>
    <submittedName>
        <fullName evidence="8">TonB-dependent receptor</fullName>
    </submittedName>
</protein>
<dbReference type="SUPFAM" id="SSF56935">
    <property type="entry name" value="Porins"/>
    <property type="match status" value="1"/>
</dbReference>
<dbReference type="Pfam" id="PF07715">
    <property type="entry name" value="Plug"/>
    <property type="match status" value="1"/>
</dbReference>
<reference evidence="8" key="1">
    <citation type="submission" date="2011-09" db="EMBL/GenBank/DDBJ databases">
        <title>The permanent draft genome of Mucilaginibacter paludis DSM 18603.</title>
        <authorList>
            <consortium name="US DOE Joint Genome Institute (JGI-PGF)"/>
            <person name="Lucas S."/>
            <person name="Han J."/>
            <person name="Lapidus A."/>
            <person name="Bruce D."/>
            <person name="Goodwin L."/>
            <person name="Pitluck S."/>
            <person name="Peters L."/>
            <person name="Kyrpides N."/>
            <person name="Mavromatis K."/>
            <person name="Ivanova N."/>
            <person name="Mikhailova N."/>
            <person name="Held B."/>
            <person name="Detter J.C."/>
            <person name="Tapia R."/>
            <person name="Han C."/>
            <person name="Land M."/>
            <person name="Hauser L."/>
            <person name="Markowitz V."/>
            <person name="Cheng J.-F."/>
            <person name="Hugenholtz P."/>
            <person name="Woyke T."/>
            <person name="Wu D."/>
            <person name="Tindall B."/>
            <person name="Brambilla E."/>
            <person name="Klenk H.-P."/>
            <person name="Eisen J.A."/>
        </authorList>
    </citation>
    <scope>NUCLEOTIDE SEQUENCE [LARGE SCALE GENOMIC DNA]</scope>
    <source>
        <strain evidence="8">DSM 18603</strain>
    </source>
</reference>
<dbReference type="Gene3D" id="2.60.40.1120">
    <property type="entry name" value="Carboxypeptidase-like, regulatory domain"/>
    <property type="match status" value="1"/>
</dbReference>
<dbReference type="InterPro" id="IPR037066">
    <property type="entry name" value="Plug_dom_sf"/>
</dbReference>
<feature type="domain" description="TonB-dependent receptor-like beta-barrel" evidence="6">
    <location>
        <begin position="584"/>
        <end position="1047"/>
    </location>
</feature>
<keyword evidence="4" id="KW-0798">TonB box</keyword>
<feature type="chain" id="PRO_5003557345" evidence="5">
    <location>
        <begin position="24"/>
        <end position="1102"/>
    </location>
</feature>
<keyword evidence="3" id="KW-0998">Cell outer membrane</keyword>
<dbReference type="SUPFAM" id="SSF49464">
    <property type="entry name" value="Carboxypeptidase regulatory domain-like"/>
    <property type="match status" value="1"/>
</dbReference>
<comment type="subcellular location">
    <subcellularLocation>
        <location evidence="1 4">Cell outer membrane</location>
    </subcellularLocation>
</comment>
<evidence type="ECO:0000256" key="5">
    <source>
        <dbReference type="SAM" id="SignalP"/>
    </source>
</evidence>
<evidence type="ECO:0000256" key="2">
    <source>
        <dbReference type="ARBA" id="ARBA00023136"/>
    </source>
</evidence>